<comment type="caution">
    <text evidence="3">The sequence shown here is derived from an EMBL/GenBank/DDBJ whole genome shotgun (WGS) entry which is preliminary data.</text>
</comment>
<accession>A0A5C5UW97</accession>
<reference evidence="3 4" key="1">
    <citation type="submission" date="2019-02" db="EMBL/GenBank/DDBJ databases">
        <title>Deep-cultivation of Planctomycetes and their phenomic and genomic characterization uncovers novel biology.</title>
        <authorList>
            <person name="Wiegand S."/>
            <person name="Jogler M."/>
            <person name="Boedeker C."/>
            <person name="Pinto D."/>
            <person name="Vollmers J."/>
            <person name="Rivas-Marin E."/>
            <person name="Kohn T."/>
            <person name="Peeters S.H."/>
            <person name="Heuer A."/>
            <person name="Rast P."/>
            <person name="Oberbeckmann S."/>
            <person name="Bunk B."/>
            <person name="Jeske O."/>
            <person name="Meyerdierks A."/>
            <person name="Storesund J.E."/>
            <person name="Kallscheuer N."/>
            <person name="Luecker S."/>
            <person name="Lage O.M."/>
            <person name="Pohl T."/>
            <person name="Merkel B.J."/>
            <person name="Hornburger P."/>
            <person name="Mueller R.-W."/>
            <person name="Bruemmer F."/>
            <person name="Labrenz M."/>
            <person name="Spormann A.M."/>
            <person name="Op Den Camp H."/>
            <person name="Overmann J."/>
            <person name="Amann R."/>
            <person name="Jetten M.S.M."/>
            <person name="Mascher T."/>
            <person name="Medema M.H."/>
            <person name="Devos D.P."/>
            <person name="Kaster A.-K."/>
            <person name="Ovreas L."/>
            <person name="Rohde M."/>
            <person name="Galperin M.Y."/>
            <person name="Jogler C."/>
        </authorList>
    </citation>
    <scope>NUCLEOTIDE SEQUENCE [LARGE SCALE GENOMIC DNA]</scope>
    <source>
        <strain evidence="3 4">Enr8</strain>
    </source>
</reference>
<evidence type="ECO:0000256" key="1">
    <source>
        <dbReference type="SAM" id="MobiDB-lite"/>
    </source>
</evidence>
<dbReference type="EMBL" id="SJPF01000005">
    <property type="protein sequence ID" value="TWT30636.1"/>
    <property type="molecule type" value="Genomic_DNA"/>
</dbReference>
<keyword evidence="2" id="KW-0732">Signal</keyword>
<evidence type="ECO:0000313" key="4">
    <source>
        <dbReference type="Proteomes" id="UP000318878"/>
    </source>
</evidence>
<feature type="chain" id="PRO_5022923036" evidence="2">
    <location>
        <begin position="22"/>
        <end position="247"/>
    </location>
</feature>
<feature type="signal peptide" evidence="2">
    <location>
        <begin position="1"/>
        <end position="21"/>
    </location>
</feature>
<feature type="region of interest" description="Disordered" evidence="1">
    <location>
        <begin position="27"/>
        <end position="82"/>
    </location>
</feature>
<organism evidence="3 4">
    <name type="scientific">Blastopirellula retiformator</name>
    <dbReference type="NCBI Taxonomy" id="2527970"/>
    <lineage>
        <taxon>Bacteria</taxon>
        <taxon>Pseudomonadati</taxon>
        <taxon>Planctomycetota</taxon>
        <taxon>Planctomycetia</taxon>
        <taxon>Pirellulales</taxon>
        <taxon>Pirellulaceae</taxon>
        <taxon>Blastopirellula</taxon>
    </lineage>
</organism>
<dbReference type="OrthoDB" id="214825at2"/>
<dbReference type="RefSeq" id="WP_146435228.1">
    <property type="nucleotide sequence ID" value="NZ_SJPF01000005.1"/>
</dbReference>
<evidence type="ECO:0000313" key="3">
    <source>
        <dbReference type="EMBL" id="TWT30636.1"/>
    </source>
</evidence>
<dbReference type="AlphaFoldDB" id="A0A5C5UW97"/>
<proteinExistence type="predicted"/>
<keyword evidence="4" id="KW-1185">Reference proteome</keyword>
<evidence type="ECO:0000256" key="2">
    <source>
        <dbReference type="SAM" id="SignalP"/>
    </source>
</evidence>
<protein>
    <submittedName>
        <fullName evidence="3">Uncharacterized protein</fullName>
    </submittedName>
</protein>
<dbReference type="Proteomes" id="UP000318878">
    <property type="component" value="Unassembled WGS sequence"/>
</dbReference>
<gene>
    <name evidence="3" type="ORF">Enr8_41570</name>
</gene>
<name>A0A5C5UW97_9BACT</name>
<sequence precursor="true">MMKFFAIFAVLSTAAATLALAPPPGDCKKGAGGPGQNCPQNGDPLMREDGRPPGPPRPGDERGRQGRRPPRAGDAPKQPQVDLTKLAKGTVVFQGGYETDPRDGGRPVVLVAAGLGVTSDVFRDAFSGVRPARGRGPTGEEARRNKQVLMTALAPHGVTNDRLDEVSNYYRYRPESGQLWTHVPAAATAIVNNGQVTGLKITNPGAGYSSPPGVVIAGYPNVKVKVDIEFGKELKTNGKVTSLTLVK</sequence>